<evidence type="ECO:0000256" key="1">
    <source>
        <dbReference type="SAM" id="SignalP"/>
    </source>
</evidence>
<comment type="caution">
    <text evidence="2">The sequence shown here is derived from an EMBL/GenBank/DDBJ whole genome shotgun (WGS) entry which is preliminary data.</text>
</comment>
<name>W7T6U5_9STRA</name>
<keyword evidence="3" id="KW-1185">Reference proteome</keyword>
<evidence type="ECO:0008006" key="4">
    <source>
        <dbReference type="Google" id="ProtNLM"/>
    </source>
</evidence>
<dbReference type="PANTHER" id="PTHR21562">
    <property type="entry name" value="NOTUM-RELATED"/>
    <property type="match status" value="1"/>
</dbReference>
<sequence>MLQGRWKAPRRGPLNLLFGCLLLCMGIRLQPTHAEGHETVFVPGIWLDDERAKCLDGSKPVYYHRPGWGDGARKWILFYEGGGWCADKHECYDRAKTHLGSSHTYEDTMALEWDMVSSDPETNPGLHNWNVVFVKYCDGNFWSGATMDTEEMHDLRLHFRGKFIQEAIMRDLTDFMGLDKGEELVFAGCSAGAMIAYLQVDYWAASGLIPPSIRKVRVMASAVGRRSGGGTCRGRLVFPTLWRKKSLLR</sequence>
<evidence type="ECO:0000313" key="3">
    <source>
        <dbReference type="Proteomes" id="UP000019335"/>
    </source>
</evidence>
<dbReference type="Proteomes" id="UP000019335">
    <property type="component" value="Unassembled WGS sequence"/>
</dbReference>
<dbReference type="InterPro" id="IPR004963">
    <property type="entry name" value="PAE/NOTUM"/>
</dbReference>
<proteinExistence type="predicted"/>
<reference evidence="2 3" key="1">
    <citation type="journal article" date="2014" name="Mol. Plant">
        <title>Chromosome Scale Genome Assembly and Transcriptome Profiling of Nannochloropsis gaditana in Nitrogen Depletion.</title>
        <authorList>
            <person name="Corteggiani Carpinelli E."/>
            <person name="Telatin A."/>
            <person name="Vitulo N."/>
            <person name="Forcato C."/>
            <person name="D'Angelo M."/>
            <person name="Schiavon R."/>
            <person name="Vezzi A."/>
            <person name="Giacometti G.M."/>
            <person name="Morosinotto T."/>
            <person name="Valle G."/>
        </authorList>
    </citation>
    <scope>NUCLEOTIDE SEQUENCE [LARGE SCALE GENOMIC DNA]</scope>
    <source>
        <strain evidence="2 3">B-31</strain>
    </source>
</reference>
<dbReference type="Pfam" id="PF03283">
    <property type="entry name" value="PAE"/>
    <property type="match status" value="1"/>
</dbReference>
<dbReference type="AlphaFoldDB" id="W7T6U5"/>
<protein>
    <recommendedName>
        <fullName evidence="4">Pectin acetylesterase</fullName>
    </recommendedName>
</protein>
<accession>W7T6U5</accession>
<dbReference type="PANTHER" id="PTHR21562:SF67">
    <property type="entry name" value="PECTIN ACETYLESTERASE"/>
    <property type="match status" value="1"/>
</dbReference>
<organism evidence="2 3">
    <name type="scientific">Nannochloropsis gaditana</name>
    <dbReference type="NCBI Taxonomy" id="72520"/>
    <lineage>
        <taxon>Eukaryota</taxon>
        <taxon>Sar</taxon>
        <taxon>Stramenopiles</taxon>
        <taxon>Ochrophyta</taxon>
        <taxon>Eustigmatophyceae</taxon>
        <taxon>Eustigmatales</taxon>
        <taxon>Monodopsidaceae</taxon>
        <taxon>Nannochloropsis</taxon>
    </lineage>
</organism>
<gene>
    <name evidence="2" type="ORF">Naga_100337g6</name>
</gene>
<keyword evidence="1" id="KW-0732">Signal</keyword>
<dbReference type="EMBL" id="AZIL01002249">
    <property type="protein sequence ID" value="EWM22212.1"/>
    <property type="molecule type" value="Genomic_DNA"/>
</dbReference>
<dbReference type="OrthoDB" id="2015280at2759"/>
<dbReference type="GO" id="GO:0016787">
    <property type="term" value="F:hydrolase activity"/>
    <property type="evidence" value="ECO:0007669"/>
    <property type="project" value="InterPro"/>
</dbReference>
<evidence type="ECO:0000313" key="2">
    <source>
        <dbReference type="EMBL" id="EWM22212.1"/>
    </source>
</evidence>
<feature type="chain" id="PRO_5004903876" description="Pectin acetylesterase" evidence="1">
    <location>
        <begin position="35"/>
        <end position="249"/>
    </location>
</feature>
<feature type="signal peptide" evidence="1">
    <location>
        <begin position="1"/>
        <end position="34"/>
    </location>
</feature>